<dbReference type="Gene3D" id="3.40.50.1000">
    <property type="entry name" value="HAD superfamily/HAD-like"/>
    <property type="match status" value="1"/>
</dbReference>
<protein>
    <submittedName>
        <fullName evidence="1">Haloacid dehalogenase superfamily, subfamily IA, variant 3 with third motif having DD or ED</fullName>
    </submittedName>
</protein>
<name>A0A2Y9AL03_9MICO</name>
<dbReference type="Proteomes" id="UP000250222">
    <property type="component" value="Unassembled WGS sequence"/>
</dbReference>
<proteinExistence type="predicted"/>
<organism evidence="1 2">
    <name type="scientific">Georgenia satyanarayanai</name>
    <dbReference type="NCBI Taxonomy" id="860221"/>
    <lineage>
        <taxon>Bacteria</taxon>
        <taxon>Bacillati</taxon>
        <taxon>Actinomycetota</taxon>
        <taxon>Actinomycetes</taxon>
        <taxon>Micrococcales</taxon>
        <taxon>Bogoriellaceae</taxon>
        <taxon>Georgenia</taxon>
    </lineage>
</organism>
<dbReference type="InterPro" id="IPR006439">
    <property type="entry name" value="HAD-SF_hydro_IA"/>
</dbReference>
<accession>A0A2Y9AL03</accession>
<dbReference type="AlphaFoldDB" id="A0A2Y9AL03"/>
<dbReference type="Gene3D" id="1.10.150.240">
    <property type="entry name" value="Putative phosphatase, domain 2"/>
    <property type="match status" value="1"/>
</dbReference>
<dbReference type="InterPro" id="IPR023198">
    <property type="entry name" value="PGP-like_dom2"/>
</dbReference>
<dbReference type="InterPro" id="IPR036412">
    <property type="entry name" value="HAD-like_sf"/>
</dbReference>
<dbReference type="SFLD" id="SFLDG01129">
    <property type="entry name" value="C1.5:_HAD__Beta-PGM__Phosphata"/>
    <property type="match status" value="1"/>
</dbReference>
<dbReference type="NCBIfam" id="TIGR01509">
    <property type="entry name" value="HAD-SF-IA-v3"/>
    <property type="match status" value="1"/>
</dbReference>
<keyword evidence="2" id="KW-1185">Reference proteome</keyword>
<dbReference type="InterPro" id="IPR041492">
    <property type="entry name" value="HAD_2"/>
</dbReference>
<reference evidence="1 2" key="1">
    <citation type="submission" date="2016-10" db="EMBL/GenBank/DDBJ databases">
        <authorList>
            <person name="Cai Z."/>
        </authorList>
    </citation>
    <scope>NUCLEOTIDE SEQUENCE [LARGE SCALE GENOMIC DNA]</scope>
    <source>
        <strain evidence="1 2">CGMCC 1.10826</strain>
    </source>
</reference>
<dbReference type="SFLD" id="SFLDS00003">
    <property type="entry name" value="Haloacid_Dehalogenase"/>
    <property type="match status" value="1"/>
</dbReference>
<dbReference type="CDD" id="cd07505">
    <property type="entry name" value="HAD_BPGM-like"/>
    <property type="match status" value="1"/>
</dbReference>
<evidence type="ECO:0000313" key="1">
    <source>
        <dbReference type="EMBL" id="SSA44726.1"/>
    </source>
</evidence>
<dbReference type="Pfam" id="PF13419">
    <property type="entry name" value="HAD_2"/>
    <property type="match status" value="1"/>
</dbReference>
<evidence type="ECO:0000313" key="2">
    <source>
        <dbReference type="Proteomes" id="UP000250222"/>
    </source>
</evidence>
<dbReference type="OrthoDB" id="9797743at2"/>
<dbReference type="EMBL" id="UETB01000010">
    <property type="protein sequence ID" value="SSA44726.1"/>
    <property type="molecule type" value="Genomic_DNA"/>
</dbReference>
<dbReference type="PANTHER" id="PTHR43481:SF4">
    <property type="entry name" value="GLYCEROL-1-PHOSPHATE PHOSPHOHYDROLASE 1-RELATED"/>
    <property type="match status" value="1"/>
</dbReference>
<dbReference type="PANTHER" id="PTHR43481">
    <property type="entry name" value="FRUCTOSE-1-PHOSPHATE PHOSPHATASE"/>
    <property type="match status" value="1"/>
</dbReference>
<sequence>METCLTLANSATSARPWKALRLPAAVLWDMDGTLVDTEPYWIATETALASEHGGTWTHEQGLAMVGKPITHTAAKLRELGVPGTDDEVAEELVRRVTQHIRTDGPPWRPGAREVLTALVEAGVPCALVTMSYRSMAEAVIETLPAGTFSAVVTGDEVTHSKPHPEPYLKAAEMLGVDIRECVAVEDSVPGVASAQASGAATIAVPLMVEIAPTSGLSMLSTLEGLTLDEIATIAVGEPLIR</sequence>
<dbReference type="InterPro" id="IPR051806">
    <property type="entry name" value="HAD-like_SPP"/>
</dbReference>
<dbReference type="InterPro" id="IPR023214">
    <property type="entry name" value="HAD_sf"/>
</dbReference>
<dbReference type="GO" id="GO:0050308">
    <property type="term" value="F:sugar-phosphatase activity"/>
    <property type="evidence" value="ECO:0007669"/>
    <property type="project" value="TreeGrafter"/>
</dbReference>
<dbReference type="SUPFAM" id="SSF56784">
    <property type="entry name" value="HAD-like"/>
    <property type="match status" value="1"/>
</dbReference>
<gene>
    <name evidence="1" type="ORF">SAMN05216184_11015</name>
</gene>